<dbReference type="InterPro" id="IPR014170">
    <property type="entry name" value="TonB_ExbD_1"/>
</dbReference>
<keyword evidence="6 13" id="KW-0813">Transport</keyword>
<comment type="subunit">
    <text evidence="4">The accessory proteins ExbB and ExbD seem to form a complex with TonB.</text>
</comment>
<sequence>MAVLLPKDDQEFPESSEINVTPFIDVMLVLLIIFMVVAPLSTVSVNVDLPGSTSQPTATPEDPVTLTLDASLALFVNEAPVQRNQLPTTLDQLLNKDLQKVIFIQADKRVGYGDLMALLDEVRAAGYLNIALVGLESHSGQK</sequence>
<comment type="function">
    <text evidence="1">Involved in the TonB-dependent energy-dependent transport of various receptor-bound substrates.</text>
</comment>
<keyword evidence="7" id="KW-1003">Cell membrane</keyword>
<evidence type="ECO:0000256" key="4">
    <source>
        <dbReference type="ARBA" id="ARBA00011471"/>
    </source>
</evidence>
<keyword evidence="16" id="KW-1185">Reference proteome</keyword>
<protein>
    <recommendedName>
        <fullName evidence="5">Biopolymer transport protein ExbD</fullName>
    </recommendedName>
</protein>
<gene>
    <name evidence="15" type="primary">exbD</name>
    <name evidence="15" type="ORF">GCM10022277_41060</name>
</gene>
<keyword evidence="9 13" id="KW-0812">Transmembrane</keyword>
<dbReference type="NCBIfam" id="TIGR02803">
    <property type="entry name" value="ExbD_1"/>
    <property type="match status" value="1"/>
</dbReference>
<evidence type="ECO:0000256" key="11">
    <source>
        <dbReference type="ARBA" id="ARBA00022989"/>
    </source>
</evidence>
<organism evidence="15 16">
    <name type="scientific">Litoribacillus peritrichatus</name>
    <dbReference type="NCBI Taxonomy" id="718191"/>
    <lineage>
        <taxon>Bacteria</taxon>
        <taxon>Pseudomonadati</taxon>
        <taxon>Pseudomonadota</taxon>
        <taxon>Gammaproteobacteria</taxon>
        <taxon>Oceanospirillales</taxon>
        <taxon>Oceanospirillaceae</taxon>
        <taxon>Litoribacillus</taxon>
    </lineage>
</organism>
<evidence type="ECO:0000256" key="5">
    <source>
        <dbReference type="ARBA" id="ARBA00022090"/>
    </source>
</evidence>
<name>A0ABP7NBN3_9GAMM</name>
<evidence type="ECO:0000256" key="13">
    <source>
        <dbReference type="RuleBase" id="RU003879"/>
    </source>
</evidence>
<comment type="caution">
    <text evidence="15">The sequence shown here is derived from an EMBL/GenBank/DDBJ whole genome shotgun (WGS) entry which is preliminary data.</text>
</comment>
<dbReference type="RefSeq" id="WP_344800528.1">
    <property type="nucleotide sequence ID" value="NZ_BAABBN010000015.1"/>
</dbReference>
<evidence type="ECO:0000256" key="7">
    <source>
        <dbReference type="ARBA" id="ARBA00022475"/>
    </source>
</evidence>
<comment type="subcellular location">
    <subcellularLocation>
        <location evidence="2">Cell inner membrane</location>
        <topology evidence="2">Single-pass type II membrane protein</topology>
    </subcellularLocation>
    <subcellularLocation>
        <location evidence="13">Cell membrane</location>
        <topology evidence="13">Single-pass type II membrane protein</topology>
    </subcellularLocation>
</comment>
<evidence type="ECO:0000256" key="1">
    <source>
        <dbReference type="ARBA" id="ARBA00003540"/>
    </source>
</evidence>
<comment type="similarity">
    <text evidence="3 13">Belongs to the ExbD/TolR family.</text>
</comment>
<reference evidence="16" key="1">
    <citation type="journal article" date="2019" name="Int. J. Syst. Evol. Microbiol.">
        <title>The Global Catalogue of Microorganisms (GCM) 10K type strain sequencing project: providing services to taxonomists for standard genome sequencing and annotation.</title>
        <authorList>
            <consortium name="The Broad Institute Genomics Platform"/>
            <consortium name="The Broad Institute Genome Sequencing Center for Infectious Disease"/>
            <person name="Wu L."/>
            <person name="Ma J."/>
        </authorList>
    </citation>
    <scope>NUCLEOTIDE SEQUENCE [LARGE SCALE GENOMIC DNA]</scope>
    <source>
        <strain evidence="16">JCM 17551</strain>
    </source>
</reference>
<evidence type="ECO:0000313" key="15">
    <source>
        <dbReference type="EMBL" id="GAA3940867.1"/>
    </source>
</evidence>
<dbReference type="Gene3D" id="3.30.420.270">
    <property type="match status" value="1"/>
</dbReference>
<feature type="transmembrane region" description="Helical" evidence="14">
    <location>
        <begin position="20"/>
        <end position="40"/>
    </location>
</feature>
<accession>A0ABP7NBN3</accession>
<evidence type="ECO:0000256" key="8">
    <source>
        <dbReference type="ARBA" id="ARBA00022519"/>
    </source>
</evidence>
<evidence type="ECO:0000256" key="3">
    <source>
        <dbReference type="ARBA" id="ARBA00005811"/>
    </source>
</evidence>
<keyword evidence="12 14" id="KW-0472">Membrane</keyword>
<dbReference type="InterPro" id="IPR003400">
    <property type="entry name" value="ExbD"/>
</dbReference>
<proteinExistence type="inferred from homology"/>
<evidence type="ECO:0000256" key="6">
    <source>
        <dbReference type="ARBA" id="ARBA00022448"/>
    </source>
</evidence>
<evidence type="ECO:0000256" key="9">
    <source>
        <dbReference type="ARBA" id="ARBA00022692"/>
    </source>
</evidence>
<evidence type="ECO:0000256" key="12">
    <source>
        <dbReference type="ARBA" id="ARBA00023136"/>
    </source>
</evidence>
<evidence type="ECO:0000256" key="14">
    <source>
        <dbReference type="SAM" id="Phobius"/>
    </source>
</evidence>
<dbReference type="EMBL" id="BAABBN010000015">
    <property type="protein sequence ID" value="GAA3940867.1"/>
    <property type="molecule type" value="Genomic_DNA"/>
</dbReference>
<keyword evidence="10 13" id="KW-0653">Protein transport</keyword>
<evidence type="ECO:0000256" key="10">
    <source>
        <dbReference type="ARBA" id="ARBA00022927"/>
    </source>
</evidence>
<dbReference type="PANTHER" id="PTHR30558:SF9">
    <property type="entry name" value="BIOPOLYMER TRANSPORT PROTEIN EXBD"/>
    <property type="match status" value="1"/>
</dbReference>
<dbReference type="PANTHER" id="PTHR30558">
    <property type="entry name" value="EXBD MEMBRANE COMPONENT OF PMF-DRIVEN MACROMOLECULE IMPORT SYSTEM"/>
    <property type="match status" value="1"/>
</dbReference>
<evidence type="ECO:0000313" key="16">
    <source>
        <dbReference type="Proteomes" id="UP001501565"/>
    </source>
</evidence>
<keyword evidence="11 14" id="KW-1133">Transmembrane helix</keyword>
<keyword evidence="8" id="KW-0997">Cell inner membrane</keyword>
<dbReference type="Pfam" id="PF02472">
    <property type="entry name" value="ExbD"/>
    <property type="match status" value="1"/>
</dbReference>
<evidence type="ECO:0000256" key="2">
    <source>
        <dbReference type="ARBA" id="ARBA00004249"/>
    </source>
</evidence>
<dbReference type="Proteomes" id="UP001501565">
    <property type="component" value="Unassembled WGS sequence"/>
</dbReference>